<sequence>MRLLKWLPVCLLALGLAACSSDDEGDGGLADNPRKLISLFDPVAASAVIPFPNDGLFGTPADGTLNIPNGTNAPFVAAANRLDGFSTVASAFTDLIGEVDLASANAPGSIVIINTRTLQPLVPGTDYRVQFSTAIDPVTGRPLDALRSRLLIEPLRPLAPSTTYLVVVTRALQSVEGVPAEPADLFRVLLSSQTVDEQLVAGNEPALTLLSEAQRASLEGIRQLYQMRILPPLASAGLPAESLVIAWPFTTQSIGATLSRLQAGVQPQALTLVATGLTTQDVIAQLPPVADLYVGSISLPYYLADATATADDADESFFVGGAPDNPLNSFWRADAAVRGDGNAPVGVPCAVLQPSESTTACFPQPRARASQRVPVLATIPNANSGRTAPENGWPVVIFQHGITGNRSQMLALAPALAAAGFAVVAIDLPLHGLPPGDALRAATEQFPEPLRPRERTFDLDLVTNATGAPPADGTPDPSGTHFINLSSLLTSRDNLRQAEADLITLSASVGGSVILGGNLQPAGIAFDGDSVRYAGHSLGGIVMGTFLGVEPGNAPAVLAMPGGGIAKLLDGSAAFGPTVAAGLEAASGGSIVEGNDTYETFLRFAQQVIDDGDPLNYAAAATDNRPLLMFVVRGDAVVPNCTVAGDEGCPATDTIPISSFLGGSDPLARALGLSFVPGPAQGDGFDVPIAPNLYFSGPPEIGLRTVVRFNQGDHGSILSPAANAQVTCEMQTQAATFLASAGRQLPVGNCTGGQ</sequence>
<reference evidence="2 3" key="1">
    <citation type="submission" date="2018-04" db="EMBL/GenBank/DDBJ databases">
        <title>Genomic Encyclopedia of Type Strains, Phase IV (KMG-IV): sequencing the most valuable type-strain genomes for metagenomic binning, comparative biology and taxonomic classification.</title>
        <authorList>
            <person name="Goeker M."/>
        </authorList>
    </citation>
    <scope>NUCLEOTIDE SEQUENCE [LARGE SCALE GENOMIC DNA]</scope>
    <source>
        <strain evidence="2 3">DSM 104150</strain>
    </source>
</reference>
<dbReference type="OrthoDB" id="5477453at2"/>
<dbReference type="InterPro" id="IPR029058">
    <property type="entry name" value="AB_hydrolase_fold"/>
</dbReference>
<dbReference type="PROSITE" id="PS51257">
    <property type="entry name" value="PROKAR_LIPOPROTEIN"/>
    <property type="match status" value="1"/>
</dbReference>
<dbReference type="Proteomes" id="UP000248330">
    <property type="component" value="Unassembled WGS sequence"/>
</dbReference>
<name>A0A318E8Z4_9GAMM</name>
<dbReference type="Pfam" id="PF03403">
    <property type="entry name" value="PAF-AH_p_II"/>
    <property type="match status" value="1"/>
</dbReference>
<keyword evidence="1" id="KW-0732">Signal</keyword>
<comment type="caution">
    <text evidence="2">The sequence shown here is derived from an EMBL/GenBank/DDBJ whole genome shotgun (WGS) entry which is preliminary data.</text>
</comment>
<protein>
    <submittedName>
        <fullName evidence="2">Platelet-activating factor acetylhydrolase isoform II</fullName>
    </submittedName>
</protein>
<gene>
    <name evidence="2" type="ORF">C8D93_105124</name>
</gene>
<keyword evidence="2" id="KW-0378">Hydrolase</keyword>
<proteinExistence type="predicted"/>
<dbReference type="RefSeq" id="WP_110265242.1">
    <property type="nucleotide sequence ID" value="NZ_CAWNXA010000005.1"/>
</dbReference>
<feature type="signal peptide" evidence="1">
    <location>
        <begin position="1"/>
        <end position="20"/>
    </location>
</feature>
<dbReference type="Gene3D" id="3.40.50.1820">
    <property type="entry name" value="alpha/beta hydrolase"/>
    <property type="match status" value="1"/>
</dbReference>
<keyword evidence="3" id="KW-1185">Reference proteome</keyword>
<dbReference type="EMBL" id="QICN01000005">
    <property type="protein sequence ID" value="PXV67768.1"/>
    <property type="molecule type" value="Genomic_DNA"/>
</dbReference>
<dbReference type="SUPFAM" id="SSF53474">
    <property type="entry name" value="alpha/beta-Hydrolases"/>
    <property type="match status" value="1"/>
</dbReference>
<dbReference type="AlphaFoldDB" id="A0A318E8Z4"/>
<accession>A0A318E8Z4</accession>
<organism evidence="2 3">
    <name type="scientific">Sinimarinibacterium flocculans</name>
    <dbReference type="NCBI Taxonomy" id="985250"/>
    <lineage>
        <taxon>Bacteria</taxon>
        <taxon>Pseudomonadati</taxon>
        <taxon>Pseudomonadota</taxon>
        <taxon>Gammaproteobacteria</taxon>
        <taxon>Nevskiales</taxon>
        <taxon>Nevskiaceae</taxon>
        <taxon>Sinimarinibacterium</taxon>
    </lineage>
</organism>
<feature type="chain" id="PRO_5016370105" evidence="1">
    <location>
        <begin position="21"/>
        <end position="754"/>
    </location>
</feature>
<dbReference type="GO" id="GO:0016787">
    <property type="term" value="F:hydrolase activity"/>
    <property type="evidence" value="ECO:0007669"/>
    <property type="project" value="UniProtKB-KW"/>
</dbReference>
<evidence type="ECO:0000313" key="2">
    <source>
        <dbReference type="EMBL" id="PXV67768.1"/>
    </source>
</evidence>
<evidence type="ECO:0000313" key="3">
    <source>
        <dbReference type="Proteomes" id="UP000248330"/>
    </source>
</evidence>
<evidence type="ECO:0000256" key="1">
    <source>
        <dbReference type="SAM" id="SignalP"/>
    </source>
</evidence>